<dbReference type="NCBIfam" id="TIGR02532">
    <property type="entry name" value="IV_pilin_GFxxxE"/>
    <property type="match status" value="1"/>
</dbReference>
<proteinExistence type="predicted"/>
<dbReference type="AlphaFoldDB" id="A0A1M4YDG4"/>
<evidence type="ECO:0000313" key="2">
    <source>
        <dbReference type="EMBL" id="SHF03522.1"/>
    </source>
</evidence>
<accession>A0A1M4YDG4</accession>
<sequence>MPENSFSRKEGFTLIETVISLVLISLLLTTALIIIKNQTIATYRVGEAAEMEDNLRIAAYWLAKDIREAERVVKTGSGIGMENAFIMKKGENEYVSYFYGTPSRPNIFYRGTGTNYNVNTHTLQPLTNEYLFGGTSKGYVRGWKIEYLRNDGKPAANPGEVVLVKFALYGSYSGRDDPDKYKCLASSAYIRVRVSP</sequence>
<gene>
    <name evidence="2" type="ORF">SAMN02745218_01322</name>
</gene>
<name>A0A1M4YDG4_9FIRM</name>
<keyword evidence="1" id="KW-1133">Transmembrane helix</keyword>
<evidence type="ECO:0000313" key="3">
    <source>
        <dbReference type="Proteomes" id="UP000184196"/>
    </source>
</evidence>
<dbReference type="Proteomes" id="UP000184196">
    <property type="component" value="Unassembled WGS sequence"/>
</dbReference>
<dbReference type="RefSeq" id="WP_165611020.1">
    <property type="nucleotide sequence ID" value="NZ_FQUW01000013.1"/>
</dbReference>
<keyword evidence="1" id="KW-0472">Membrane</keyword>
<feature type="transmembrane region" description="Helical" evidence="1">
    <location>
        <begin position="12"/>
        <end position="35"/>
    </location>
</feature>
<keyword evidence="3" id="KW-1185">Reference proteome</keyword>
<keyword evidence="1" id="KW-0812">Transmembrane</keyword>
<evidence type="ECO:0000256" key="1">
    <source>
        <dbReference type="SAM" id="Phobius"/>
    </source>
</evidence>
<organism evidence="2 3">
    <name type="scientific">Desulfofundulus australicus DSM 11792</name>
    <dbReference type="NCBI Taxonomy" id="1121425"/>
    <lineage>
        <taxon>Bacteria</taxon>
        <taxon>Bacillati</taxon>
        <taxon>Bacillota</taxon>
        <taxon>Clostridia</taxon>
        <taxon>Eubacteriales</taxon>
        <taxon>Peptococcaceae</taxon>
        <taxon>Desulfofundulus</taxon>
    </lineage>
</organism>
<reference evidence="3" key="1">
    <citation type="submission" date="2016-11" db="EMBL/GenBank/DDBJ databases">
        <authorList>
            <person name="Varghese N."/>
            <person name="Submissions S."/>
        </authorList>
    </citation>
    <scope>NUCLEOTIDE SEQUENCE [LARGE SCALE GENOMIC DNA]</scope>
    <source>
        <strain evidence="3">DSM 11792</strain>
    </source>
</reference>
<dbReference type="EMBL" id="FQUW01000013">
    <property type="protein sequence ID" value="SHF03522.1"/>
    <property type="molecule type" value="Genomic_DNA"/>
</dbReference>
<protein>
    <submittedName>
        <fullName evidence="2">Prepilin-type N-terminal cleavage/methylation domain-containing protein</fullName>
    </submittedName>
</protein>
<dbReference type="InterPro" id="IPR012902">
    <property type="entry name" value="N_methyl_site"/>
</dbReference>
<dbReference type="Pfam" id="PF07963">
    <property type="entry name" value="N_methyl"/>
    <property type="match status" value="1"/>
</dbReference>
<dbReference type="PROSITE" id="PS00409">
    <property type="entry name" value="PROKAR_NTER_METHYL"/>
    <property type="match status" value="1"/>
</dbReference>